<keyword evidence="3" id="KW-1185">Reference proteome</keyword>
<feature type="signal peptide" evidence="1">
    <location>
        <begin position="1"/>
        <end position="22"/>
    </location>
</feature>
<evidence type="ECO:0000313" key="2">
    <source>
        <dbReference type="EMBL" id="EFC36408.1"/>
    </source>
</evidence>
<dbReference type="Proteomes" id="UP000006671">
    <property type="component" value="Unassembled WGS sequence"/>
</dbReference>
<dbReference type="AlphaFoldDB" id="D2W3F0"/>
<accession>D2W3F0</accession>
<proteinExistence type="predicted"/>
<dbReference type="RefSeq" id="XP_002669152.1">
    <property type="nucleotide sequence ID" value="XM_002669106.1"/>
</dbReference>
<name>D2W3F0_NAEGR</name>
<dbReference type="InParanoid" id="D2W3F0"/>
<dbReference type="GeneID" id="8862470"/>
<evidence type="ECO:0000256" key="1">
    <source>
        <dbReference type="SAM" id="SignalP"/>
    </source>
</evidence>
<dbReference type="EMBL" id="GG738931">
    <property type="protein sequence ID" value="EFC36408.1"/>
    <property type="molecule type" value="Genomic_DNA"/>
</dbReference>
<evidence type="ECO:0000313" key="3">
    <source>
        <dbReference type="Proteomes" id="UP000006671"/>
    </source>
</evidence>
<dbReference type="PROSITE" id="PS51257">
    <property type="entry name" value="PROKAR_LIPOPROTEIN"/>
    <property type="match status" value="1"/>
</dbReference>
<gene>
    <name evidence="2" type="ORF">NAEGRDRAFT_75921</name>
</gene>
<organism evidence="3">
    <name type="scientific">Naegleria gruberi</name>
    <name type="common">Amoeba</name>
    <dbReference type="NCBI Taxonomy" id="5762"/>
    <lineage>
        <taxon>Eukaryota</taxon>
        <taxon>Discoba</taxon>
        <taxon>Heterolobosea</taxon>
        <taxon>Tetramitia</taxon>
        <taxon>Eutetramitia</taxon>
        <taxon>Vahlkampfiidae</taxon>
        <taxon>Naegleria</taxon>
    </lineage>
</organism>
<dbReference type="KEGG" id="ngr:NAEGRDRAFT_75921"/>
<protein>
    <submittedName>
        <fullName evidence="2">Predicted protein</fullName>
    </submittedName>
</protein>
<keyword evidence="1" id="KW-0732">Signal</keyword>
<reference evidence="2 3" key="1">
    <citation type="journal article" date="2010" name="Cell">
        <title>The genome of Naegleria gruberi illuminates early eukaryotic versatility.</title>
        <authorList>
            <person name="Fritz-Laylin L.K."/>
            <person name="Prochnik S.E."/>
            <person name="Ginger M.L."/>
            <person name="Dacks J.B."/>
            <person name="Carpenter M.L."/>
            <person name="Field M.C."/>
            <person name="Kuo A."/>
            <person name="Paredez A."/>
            <person name="Chapman J."/>
            <person name="Pham J."/>
            <person name="Shu S."/>
            <person name="Neupane R."/>
            <person name="Cipriano M."/>
            <person name="Mancuso J."/>
            <person name="Tu H."/>
            <person name="Salamov A."/>
            <person name="Lindquist E."/>
            <person name="Shapiro H."/>
            <person name="Lucas S."/>
            <person name="Grigoriev I.V."/>
            <person name="Cande W.Z."/>
            <person name="Fulton C."/>
            <person name="Rokhsar D.S."/>
            <person name="Dawson S.C."/>
        </authorList>
    </citation>
    <scope>NUCLEOTIDE SEQUENCE [LARGE SCALE GENOMIC DNA]</scope>
    <source>
        <strain evidence="2 3">NEG-M</strain>
    </source>
</reference>
<sequence length="163" mass="17096">MFKHTILCGFVLILILSCFANAQTCNNTAIPFQATACTGCKTCTGVGSGVSCCDATMDALITSQIAVSNVLGGLSPECTAKITKKSCAICDPKNQGYVTYSQGQYEVSVCKSACLEMKAVCPTLANLLDCTAYPETNCWSAANSLNQGAAILFILSILVALFF</sequence>
<dbReference type="VEuPathDB" id="AmoebaDB:NAEGRDRAFT_75921"/>
<feature type="chain" id="PRO_5003038847" evidence="1">
    <location>
        <begin position="23"/>
        <end position="163"/>
    </location>
</feature>